<dbReference type="PANTHER" id="PTHR43792">
    <property type="entry name" value="GNAT FAMILY, PUTATIVE (AFU_ORTHOLOGUE AFUA_3G00765)-RELATED-RELATED"/>
    <property type="match status" value="1"/>
</dbReference>
<dbReference type="SUPFAM" id="SSF55729">
    <property type="entry name" value="Acyl-CoA N-acyltransferases (Nat)"/>
    <property type="match status" value="1"/>
</dbReference>
<dbReference type="PROSITE" id="PS51186">
    <property type="entry name" value="GNAT"/>
    <property type="match status" value="1"/>
</dbReference>
<evidence type="ECO:0000259" key="2">
    <source>
        <dbReference type="PROSITE" id="PS51186"/>
    </source>
</evidence>
<protein>
    <submittedName>
        <fullName evidence="3">N-acetyltransferase</fullName>
    </submittedName>
</protein>
<evidence type="ECO:0000256" key="1">
    <source>
        <dbReference type="SAM" id="MobiDB-lite"/>
    </source>
</evidence>
<organism evidence="3 4">
    <name type="scientific">Winogradskya consettensis</name>
    <dbReference type="NCBI Taxonomy" id="113560"/>
    <lineage>
        <taxon>Bacteria</taxon>
        <taxon>Bacillati</taxon>
        <taxon>Actinomycetota</taxon>
        <taxon>Actinomycetes</taxon>
        <taxon>Micromonosporales</taxon>
        <taxon>Micromonosporaceae</taxon>
        <taxon>Winogradskya</taxon>
    </lineage>
</organism>
<dbReference type="GO" id="GO:0016747">
    <property type="term" value="F:acyltransferase activity, transferring groups other than amino-acyl groups"/>
    <property type="evidence" value="ECO:0007669"/>
    <property type="project" value="InterPro"/>
</dbReference>
<dbReference type="InterPro" id="IPR051531">
    <property type="entry name" value="N-acetyltransferase"/>
</dbReference>
<dbReference type="PANTHER" id="PTHR43792:SF1">
    <property type="entry name" value="N-ACETYLTRANSFERASE DOMAIN-CONTAINING PROTEIN"/>
    <property type="match status" value="1"/>
</dbReference>
<sequence>MLHTDRLLLRRWRPSDRAPFAAMNADPVVMRHFPATLSADRSDAMADRLSAAIDSRGWGFWAVELVATGDFCGFVGIRPVPETLLFAPAVEIGWRIAPAYRGQGLAPEAGCAAIAYAFSPPAVGGPAGSGPAGSGPGVGGPGVGGPGVGGPGVGVAVGDGRGVGGLGLGALVALTTREDVASRRVMEKIGMRYDPADDFIHPTVPQDWPQRDCVLYRLINK</sequence>
<evidence type="ECO:0000313" key="3">
    <source>
        <dbReference type="EMBL" id="GIM73899.1"/>
    </source>
</evidence>
<evidence type="ECO:0000313" key="4">
    <source>
        <dbReference type="Proteomes" id="UP000680865"/>
    </source>
</evidence>
<dbReference type="Gene3D" id="3.40.630.30">
    <property type="match status" value="1"/>
</dbReference>
<gene>
    <name evidence="3" type="ORF">Aco04nite_37720</name>
</gene>
<comment type="caution">
    <text evidence="3">The sequence shown here is derived from an EMBL/GenBank/DDBJ whole genome shotgun (WGS) entry which is preliminary data.</text>
</comment>
<feature type="region of interest" description="Disordered" evidence="1">
    <location>
        <begin position="125"/>
        <end position="145"/>
    </location>
</feature>
<dbReference type="RefSeq" id="WP_212998506.1">
    <property type="nucleotide sequence ID" value="NZ_BAAATW010000012.1"/>
</dbReference>
<feature type="domain" description="N-acetyltransferase" evidence="2">
    <location>
        <begin position="7"/>
        <end position="220"/>
    </location>
</feature>
<reference evidence="3" key="1">
    <citation type="submission" date="2021-03" db="EMBL/GenBank/DDBJ databases">
        <title>Whole genome shotgun sequence of Actinoplanes consettensis NBRC 14913.</title>
        <authorList>
            <person name="Komaki H."/>
            <person name="Tamura T."/>
        </authorList>
    </citation>
    <scope>NUCLEOTIDE SEQUENCE</scope>
    <source>
        <strain evidence="3">NBRC 14913</strain>
    </source>
</reference>
<dbReference type="Proteomes" id="UP000680865">
    <property type="component" value="Unassembled WGS sequence"/>
</dbReference>
<name>A0A919VPJ0_9ACTN</name>
<dbReference type="InterPro" id="IPR016181">
    <property type="entry name" value="Acyl_CoA_acyltransferase"/>
</dbReference>
<dbReference type="InterPro" id="IPR000182">
    <property type="entry name" value="GNAT_dom"/>
</dbReference>
<dbReference type="AlphaFoldDB" id="A0A919VPJ0"/>
<keyword evidence="4" id="KW-1185">Reference proteome</keyword>
<accession>A0A919VPJ0</accession>
<dbReference type="Pfam" id="PF13302">
    <property type="entry name" value="Acetyltransf_3"/>
    <property type="match status" value="1"/>
</dbReference>
<dbReference type="EMBL" id="BOQP01000017">
    <property type="protein sequence ID" value="GIM73899.1"/>
    <property type="molecule type" value="Genomic_DNA"/>
</dbReference>
<proteinExistence type="predicted"/>